<evidence type="ECO:0000256" key="1">
    <source>
        <dbReference type="ARBA" id="ARBA00022801"/>
    </source>
</evidence>
<dbReference type="PANTHER" id="PTHR46640">
    <property type="entry name" value="TRIACYLGLYCEROL LIPASE, PUTATIVE (AFU_ORTHOLOGUE AFUA_6G06510)-RELATED"/>
    <property type="match status" value="1"/>
</dbReference>
<dbReference type="AlphaFoldDB" id="A0A0G4NN10"/>
<name>A0A0G4NN10_VERLO</name>
<dbReference type="EMBL" id="CVQI01037050">
    <property type="protein sequence ID" value="CRK47838.1"/>
    <property type="molecule type" value="Genomic_DNA"/>
</dbReference>
<dbReference type="InterPro" id="IPR051299">
    <property type="entry name" value="AB_hydrolase_lip/est"/>
</dbReference>
<evidence type="ECO:0000313" key="4">
    <source>
        <dbReference type="Proteomes" id="UP000045706"/>
    </source>
</evidence>
<feature type="compositionally biased region" description="Basic and acidic residues" evidence="2">
    <location>
        <begin position="80"/>
        <end position="89"/>
    </location>
</feature>
<evidence type="ECO:0000313" key="3">
    <source>
        <dbReference type="EMBL" id="CRK47838.1"/>
    </source>
</evidence>
<dbReference type="Proteomes" id="UP000045706">
    <property type="component" value="Unassembled WGS sequence"/>
</dbReference>
<gene>
    <name evidence="3" type="ORF">BN1723_007771</name>
</gene>
<feature type="region of interest" description="Disordered" evidence="2">
    <location>
        <begin position="63"/>
        <end position="111"/>
    </location>
</feature>
<dbReference type="InterPro" id="IPR029058">
    <property type="entry name" value="AB_hydrolase_fold"/>
</dbReference>
<dbReference type="GO" id="GO:0016787">
    <property type="term" value="F:hydrolase activity"/>
    <property type="evidence" value="ECO:0007669"/>
    <property type="project" value="UniProtKB-KW"/>
</dbReference>
<evidence type="ECO:0000256" key="2">
    <source>
        <dbReference type="SAM" id="MobiDB-lite"/>
    </source>
</evidence>
<dbReference type="PANTHER" id="PTHR46640:SF1">
    <property type="entry name" value="FUNGAL LIPASE-LIKE DOMAIN-CONTAINING PROTEIN-RELATED"/>
    <property type="match status" value="1"/>
</dbReference>
<reference evidence="4" key="1">
    <citation type="submission" date="2015-05" db="EMBL/GenBank/DDBJ databases">
        <authorList>
            <person name="Fogelqvist Johan"/>
        </authorList>
    </citation>
    <scope>NUCLEOTIDE SEQUENCE [LARGE SCALE GENOMIC DNA]</scope>
</reference>
<keyword evidence="1" id="KW-0378">Hydrolase</keyword>
<organism evidence="3 4">
    <name type="scientific">Verticillium longisporum</name>
    <name type="common">Verticillium dahliae var. longisporum</name>
    <dbReference type="NCBI Taxonomy" id="100787"/>
    <lineage>
        <taxon>Eukaryota</taxon>
        <taxon>Fungi</taxon>
        <taxon>Dikarya</taxon>
        <taxon>Ascomycota</taxon>
        <taxon>Pezizomycotina</taxon>
        <taxon>Sordariomycetes</taxon>
        <taxon>Hypocreomycetidae</taxon>
        <taxon>Glomerellales</taxon>
        <taxon>Plectosphaerellaceae</taxon>
        <taxon>Verticillium</taxon>
    </lineage>
</organism>
<sequence length="111" mass="11626">MSRLVDIAYCVGTTGVSEPFSCASRCIEFPTLVLAKTWNTGILMKDSCGYIALLRDNLTLWTSSDSGEAEGAPTGQADAVEEKKEEPKADAPAPAPAAEEPKAEEPAPAAP</sequence>
<proteinExistence type="predicted"/>
<dbReference type="Gene3D" id="3.40.50.1820">
    <property type="entry name" value="alpha/beta hydrolase"/>
    <property type="match status" value="1"/>
</dbReference>
<accession>A0A0G4NN10</accession>
<protein>
    <submittedName>
        <fullName evidence="3">Uncharacterized protein</fullName>
    </submittedName>
</protein>